<dbReference type="InterPro" id="IPR010982">
    <property type="entry name" value="Lambda_DNA-bd_dom_sf"/>
</dbReference>
<name>A0A6G9Z651_9NOCA</name>
<dbReference type="AlphaFoldDB" id="A0A6G9Z651"/>
<dbReference type="Pfam" id="PF19054">
    <property type="entry name" value="DUF5753"/>
    <property type="match status" value="1"/>
</dbReference>
<dbReference type="InterPro" id="IPR043917">
    <property type="entry name" value="DUF5753"/>
</dbReference>
<gene>
    <name evidence="3" type="ORF">F6W96_24045</name>
</gene>
<dbReference type="Gene3D" id="1.10.260.40">
    <property type="entry name" value="lambda repressor-like DNA-binding domains"/>
    <property type="match status" value="1"/>
</dbReference>
<dbReference type="Pfam" id="PF13560">
    <property type="entry name" value="HTH_31"/>
    <property type="match status" value="1"/>
</dbReference>
<sequence>MRPEIGCDLVRFGPSRGRGAMTKDGEPSSTLPRRHLGRVLEAARQGAGFTVERAAELMEMGKASLGRIEKGQNQKVPERIVEGYGRLYGLGEDDIAELKDLAEEKATKSWYLKGHRLIRADYGVYFGQPRRMVIPGFSAYLGLESAASQLRFYHPLTVPGLLQTADYARAVEGPYLPSDTPEDIEHRVELRLKRAVILTRSREPVQAEFVIQEAALHTIAGSRAVMAGQHRHLAHISTLPNVTIQILPFSAGFPGGWNPVLPYIIVDFPSDSHTYRSEPPVVYAEGTIGTVLSEDEDDVRRYREIHNDLRCAALGEQESRAYLRALATRYEQ</sequence>
<dbReference type="GO" id="GO:0003677">
    <property type="term" value="F:DNA binding"/>
    <property type="evidence" value="ECO:0007669"/>
    <property type="project" value="InterPro"/>
</dbReference>
<protein>
    <submittedName>
        <fullName evidence="3">Helix-turn-helix domain-containing protein</fullName>
    </submittedName>
</protein>
<reference evidence="3 4" key="1">
    <citation type="journal article" date="2019" name="ACS Chem. Biol.">
        <title>Identification and Mobilization of a Cryptic Antibiotic Biosynthesis Gene Locus from a Human-Pathogenic Nocardia Isolate.</title>
        <authorList>
            <person name="Herisse M."/>
            <person name="Ishida K."/>
            <person name="Porter J.L."/>
            <person name="Howden B."/>
            <person name="Hertweck C."/>
            <person name="Stinear T.P."/>
            <person name="Pidot S.J."/>
        </authorList>
    </citation>
    <scope>NUCLEOTIDE SEQUENCE [LARGE SCALE GENOMIC DNA]</scope>
    <source>
        <strain evidence="3 4">AUSMDU00012715</strain>
    </source>
</reference>
<organism evidence="3 4">
    <name type="scientific">Nocardia terpenica</name>
    <dbReference type="NCBI Taxonomy" id="455432"/>
    <lineage>
        <taxon>Bacteria</taxon>
        <taxon>Bacillati</taxon>
        <taxon>Actinomycetota</taxon>
        <taxon>Actinomycetes</taxon>
        <taxon>Mycobacteriales</taxon>
        <taxon>Nocardiaceae</taxon>
        <taxon>Nocardia</taxon>
    </lineage>
</organism>
<feature type="region of interest" description="Disordered" evidence="1">
    <location>
        <begin position="12"/>
        <end position="34"/>
    </location>
</feature>
<evidence type="ECO:0000313" key="4">
    <source>
        <dbReference type="Proteomes" id="UP000500953"/>
    </source>
</evidence>
<evidence type="ECO:0000313" key="3">
    <source>
        <dbReference type="EMBL" id="QIS20930.1"/>
    </source>
</evidence>
<dbReference type="Proteomes" id="UP000500953">
    <property type="component" value="Chromosome"/>
</dbReference>
<dbReference type="EMBL" id="CP046173">
    <property type="protein sequence ID" value="QIS20930.1"/>
    <property type="molecule type" value="Genomic_DNA"/>
</dbReference>
<accession>A0A6G9Z651</accession>
<feature type="domain" description="DUF5753" evidence="2">
    <location>
        <begin position="138"/>
        <end position="324"/>
    </location>
</feature>
<evidence type="ECO:0000259" key="2">
    <source>
        <dbReference type="Pfam" id="PF19054"/>
    </source>
</evidence>
<dbReference type="SUPFAM" id="SSF47413">
    <property type="entry name" value="lambda repressor-like DNA-binding domains"/>
    <property type="match status" value="1"/>
</dbReference>
<proteinExistence type="predicted"/>
<evidence type="ECO:0000256" key="1">
    <source>
        <dbReference type="SAM" id="MobiDB-lite"/>
    </source>
</evidence>